<evidence type="ECO:0000256" key="4">
    <source>
        <dbReference type="ARBA" id="ARBA00022679"/>
    </source>
</evidence>
<feature type="region of interest" description="Disordered" evidence="11">
    <location>
        <begin position="282"/>
        <end position="314"/>
    </location>
</feature>
<dbReference type="GO" id="GO:0008270">
    <property type="term" value="F:zinc ion binding"/>
    <property type="evidence" value="ECO:0007669"/>
    <property type="project" value="UniProtKB-KW"/>
</dbReference>
<dbReference type="GO" id="GO:0005634">
    <property type="term" value="C:nucleus"/>
    <property type="evidence" value="ECO:0007669"/>
    <property type="project" value="UniProtKB-SubCell"/>
</dbReference>
<feature type="region of interest" description="Disordered" evidence="11">
    <location>
        <begin position="192"/>
        <end position="218"/>
    </location>
</feature>
<dbReference type="PANTHER" id="PTHR21330">
    <property type="entry name" value="E3 SUMO-PROTEIN LIGASE NSE2"/>
    <property type="match status" value="1"/>
</dbReference>
<feature type="compositionally biased region" description="Low complexity" evidence="11">
    <location>
        <begin position="17"/>
        <end position="30"/>
    </location>
</feature>
<evidence type="ECO:0000256" key="5">
    <source>
        <dbReference type="ARBA" id="ARBA00022723"/>
    </source>
</evidence>
<feature type="compositionally biased region" description="Acidic residues" evidence="11">
    <location>
        <begin position="303"/>
        <end position="314"/>
    </location>
</feature>
<comment type="subcellular location">
    <subcellularLocation>
        <location evidence="1">Nucleus</location>
    </subcellularLocation>
</comment>
<dbReference type="InterPro" id="IPR026846">
    <property type="entry name" value="Nse2(Mms21)"/>
</dbReference>
<protein>
    <recommendedName>
        <fullName evidence="12">SP-RING-type domain-containing protein</fullName>
    </recommendedName>
</protein>
<accession>A0AAD3YCQ6</accession>
<reference evidence="13" key="2">
    <citation type="submission" date="2023-06" db="EMBL/GenBank/DDBJ databases">
        <authorList>
            <person name="Kobayashi Y."/>
            <person name="Kayamori A."/>
            <person name="Aoki K."/>
            <person name="Shiwa Y."/>
            <person name="Fujita N."/>
            <person name="Sugita T."/>
            <person name="Iwasaki W."/>
            <person name="Tanaka N."/>
            <person name="Takashima M."/>
        </authorList>
    </citation>
    <scope>NUCLEOTIDE SEQUENCE</scope>
    <source>
        <strain evidence="13">HIS016</strain>
    </source>
</reference>
<gene>
    <name evidence="13" type="ORF">CspeluHIS016_0402320</name>
</gene>
<evidence type="ECO:0000256" key="1">
    <source>
        <dbReference type="ARBA" id="ARBA00004123"/>
    </source>
</evidence>
<evidence type="ECO:0000256" key="6">
    <source>
        <dbReference type="ARBA" id="ARBA00022771"/>
    </source>
</evidence>
<keyword evidence="4" id="KW-0808">Transferase</keyword>
<organism evidence="13 14">
    <name type="scientific">Cutaneotrichosporon spelunceum</name>
    <dbReference type="NCBI Taxonomy" id="1672016"/>
    <lineage>
        <taxon>Eukaryota</taxon>
        <taxon>Fungi</taxon>
        <taxon>Dikarya</taxon>
        <taxon>Basidiomycota</taxon>
        <taxon>Agaricomycotina</taxon>
        <taxon>Tremellomycetes</taxon>
        <taxon>Trichosporonales</taxon>
        <taxon>Trichosporonaceae</taxon>
        <taxon>Cutaneotrichosporon</taxon>
    </lineage>
</organism>
<evidence type="ECO:0000313" key="14">
    <source>
        <dbReference type="Proteomes" id="UP001222932"/>
    </source>
</evidence>
<evidence type="ECO:0000256" key="9">
    <source>
        <dbReference type="ARBA" id="ARBA00023242"/>
    </source>
</evidence>
<reference evidence="13" key="1">
    <citation type="journal article" date="2023" name="BMC Genomics">
        <title>Chromosome-level genome assemblies of Cutaneotrichosporon spp. (Trichosporonales, Basidiomycota) reveal imbalanced evolution between nucleotide sequences and chromosome synteny.</title>
        <authorList>
            <person name="Kobayashi Y."/>
            <person name="Kayamori A."/>
            <person name="Aoki K."/>
            <person name="Shiwa Y."/>
            <person name="Matsutani M."/>
            <person name="Fujita N."/>
            <person name="Sugita T."/>
            <person name="Iwasaki W."/>
            <person name="Tanaka N."/>
            <person name="Takashima M."/>
        </authorList>
    </citation>
    <scope>NUCLEOTIDE SEQUENCE</scope>
    <source>
        <strain evidence="13">HIS016</strain>
    </source>
</reference>
<dbReference type="GO" id="GO:0016925">
    <property type="term" value="P:protein sumoylation"/>
    <property type="evidence" value="ECO:0007669"/>
    <property type="project" value="TreeGrafter"/>
</dbReference>
<keyword evidence="14" id="KW-1185">Reference proteome</keyword>
<keyword evidence="9" id="KW-0539">Nucleus</keyword>
<evidence type="ECO:0000256" key="10">
    <source>
        <dbReference type="PROSITE-ProRule" id="PRU00452"/>
    </source>
</evidence>
<dbReference type="GO" id="GO:0030915">
    <property type="term" value="C:Smc5-Smc6 complex"/>
    <property type="evidence" value="ECO:0007669"/>
    <property type="project" value="InterPro"/>
</dbReference>
<feature type="compositionally biased region" description="Acidic residues" evidence="11">
    <location>
        <begin position="205"/>
        <end position="215"/>
    </location>
</feature>
<keyword evidence="6 10" id="KW-0863">Zinc-finger</keyword>
<sequence>MSRTNAVASSSRRRQISPEGEGESQPSQQSPRRERQPFGNGDVKLKPDVEDEDSDDDDPQLRWNIDSFSDVPIREEGIKPTKLDNGIILGREAACSLERAKGDHPSIAQIQEGILRMIDQKNILKIRHDVVDDIIGKINHEDKIDSMHFYYNKQVEEKIAEYEEKTARMKYKTNDSFMSFRSAVWEVNHEDEPIPPMSHWLPREEGDEEDDDDFEVGGTTQRYTCPITLVAYKNAVTSKACGHSYSKDAIMEIITNARKGNRPARCPFSGCNATITEQLLQESPDLQRKSDKQVERERRRAEEAEEEDYVELSD</sequence>
<feature type="region of interest" description="Disordered" evidence="11">
    <location>
        <begin position="1"/>
        <end position="64"/>
    </location>
</feature>
<comment type="pathway">
    <text evidence="2">Protein modification; protein sumoylation.</text>
</comment>
<dbReference type="PANTHER" id="PTHR21330:SF1">
    <property type="entry name" value="E3 SUMO-PROTEIN LIGASE NSE2"/>
    <property type="match status" value="1"/>
</dbReference>
<feature type="domain" description="SP-RING-type" evidence="12">
    <location>
        <begin position="210"/>
        <end position="306"/>
    </location>
</feature>
<keyword evidence="7" id="KW-0833">Ubl conjugation pathway</keyword>
<dbReference type="GO" id="GO:0000724">
    <property type="term" value="P:double-strand break repair via homologous recombination"/>
    <property type="evidence" value="ECO:0007669"/>
    <property type="project" value="InterPro"/>
</dbReference>
<keyword evidence="5" id="KW-0479">Metal-binding</keyword>
<evidence type="ECO:0000256" key="8">
    <source>
        <dbReference type="ARBA" id="ARBA00022833"/>
    </source>
</evidence>
<feature type="compositionally biased region" description="Polar residues" evidence="11">
    <location>
        <begin position="1"/>
        <end position="10"/>
    </location>
</feature>
<feature type="compositionally biased region" description="Acidic residues" evidence="11">
    <location>
        <begin position="49"/>
        <end position="58"/>
    </location>
</feature>
<dbReference type="GO" id="GO:0061665">
    <property type="term" value="F:SUMO ligase activity"/>
    <property type="evidence" value="ECO:0007669"/>
    <property type="project" value="TreeGrafter"/>
</dbReference>
<dbReference type="PROSITE" id="PS51044">
    <property type="entry name" value="ZF_SP_RING"/>
    <property type="match status" value="1"/>
</dbReference>
<keyword evidence="8" id="KW-0862">Zinc</keyword>
<proteinExistence type="inferred from homology"/>
<evidence type="ECO:0000313" key="13">
    <source>
        <dbReference type="EMBL" id="GMK57398.1"/>
    </source>
</evidence>
<evidence type="ECO:0000256" key="11">
    <source>
        <dbReference type="SAM" id="MobiDB-lite"/>
    </source>
</evidence>
<dbReference type="AlphaFoldDB" id="A0AAD3YCQ6"/>
<name>A0AAD3YCQ6_9TREE</name>
<evidence type="ECO:0000256" key="7">
    <source>
        <dbReference type="ARBA" id="ARBA00022786"/>
    </source>
</evidence>
<dbReference type="CDD" id="cd16651">
    <property type="entry name" value="SPL-RING_NSE2"/>
    <property type="match status" value="1"/>
</dbReference>
<evidence type="ECO:0000256" key="3">
    <source>
        <dbReference type="ARBA" id="ARBA00008212"/>
    </source>
</evidence>
<dbReference type="Gene3D" id="3.30.40.10">
    <property type="entry name" value="Zinc/RING finger domain, C3HC4 (zinc finger)"/>
    <property type="match status" value="1"/>
</dbReference>
<comment type="similarity">
    <text evidence="3">Belongs to the NSE2 family.</text>
</comment>
<evidence type="ECO:0000256" key="2">
    <source>
        <dbReference type="ARBA" id="ARBA00004718"/>
    </source>
</evidence>
<dbReference type="Pfam" id="PF11789">
    <property type="entry name" value="zf-Nse"/>
    <property type="match status" value="1"/>
</dbReference>
<comment type="caution">
    <text evidence="13">The sequence shown here is derived from an EMBL/GenBank/DDBJ whole genome shotgun (WGS) entry which is preliminary data.</text>
</comment>
<dbReference type="Proteomes" id="UP001222932">
    <property type="component" value="Unassembled WGS sequence"/>
</dbReference>
<evidence type="ECO:0000259" key="12">
    <source>
        <dbReference type="PROSITE" id="PS51044"/>
    </source>
</evidence>
<dbReference type="SUPFAM" id="SSF57850">
    <property type="entry name" value="RING/U-box"/>
    <property type="match status" value="1"/>
</dbReference>
<feature type="compositionally biased region" description="Basic and acidic residues" evidence="11">
    <location>
        <begin position="285"/>
        <end position="302"/>
    </location>
</feature>
<dbReference type="InterPro" id="IPR013083">
    <property type="entry name" value="Znf_RING/FYVE/PHD"/>
</dbReference>
<dbReference type="InterPro" id="IPR004181">
    <property type="entry name" value="Znf_MIZ"/>
</dbReference>
<dbReference type="EMBL" id="BTCM01000004">
    <property type="protein sequence ID" value="GMK57398.1"/>
    <property type="molecule type" value="Genomic_DNA"/>
</dbReference>